<dbReference type="KEGG" id="pbh:AAW51_3699"/>
<dbReference type="Proteomes" id="UP000035352">
    <property type="component" value="Chromosome"/>
</dbReference>
<name>A0A0G3BV35_9BURK</name>
<feature type="domain" description="Guanylate kinase/L-type calcium channel beta subunit" evidence="1">
    <location>
        <begin position="13"/>
        <end position="193"/>
    </location>
</feature>
<organism evidence="2 3">
    <name type="scientific">Caldimonas brevitalea</name>
    <dbReference type="NCBI Taxonomy" id="413882"/>
    <lineage>
        <taxon>Bacteria</taxon>
        <taxon>Pseudomonadati</taxon>
        <taxon>Pseudomonadota</taxon>
        <taxon>Betaproteobacteria</taxon>
        <taxon>Burkholderiales</taxon>
        <taxon>Sphaerotilaceae</taxon>
        <taxon>Caldimonas</taxon>
    </lineage>
</organism>
<gene>
    <name evidence="2" type="primary">phnN</name>
    <name evidence="2" type="ORF">AAW51_3699</name>
</gene>
<dbReference type="OrthoDB" id="341217at2"/>
<evidence type="ECO:0000313" key="2">
    <source>
        <dbReference type="EMBL" id="AKJ30390.1"/>
    </source>
</evidence>
<dbReference type="SMART" id="SM00072">
    <property type="entry name" value="GuKc"/>
    <property type="match status" value="1"/>
</dbReference>
<dbReference type="InterPro" id="IPR008145">
    <property type="entry name" value="GK/Ca_channel_bsu"/>
</dbReference>
<protein>
    <submittedName>
        <fullName evidence="2">Ribose 1,5-bisphosphokinase</fullName>
    </submittedName>
</protein>
<dbReference type="InterPro" id="IPR027417">
    <property type="entry name" value="P-loop_NTPase"/>
</dbReference>
<keyword evidence="2" id="KW-0418">Kinase</keyword>
<reference evidence="2 3" key="1">
    <citation type="submission" date="2015-05" db="EMBL/GenBank/DDBJ databases">
        <authorList>
            <person name="Tang B."/>
            <person name="Yu Y."/>
        </authorList>
    </citation>
    <scope>NUCLEOTIDE SEQUENCE [LARGE SCALE GENOMIC DNA]</scope>
    <source>
        <strain evidence="2 3">DSM 7029</strain>
    </source>
</reference>
<keyword evidence="3" id="KW-1185">Reference proteome</keyword>
<dbReference type="EMBL" id="CP011371">
    <property type="protein sequence ID" value="AKJ30390.1"/>
    <property type="molecule type" value="Genomic_DNA"/>
</dbReference>
<proteinExistence type="predicted"/>
<keyword evidence="2" id="KW-0808">Transferase</keyword>
<sequence length="205" mass="21919">MSDRFGVDVPAEGAGLIYVMGPSGAGKDTLLGRLRAMLPPHAPLHIARRSLTRAVQPGGEAHEHVAEAEMDGLLATRELALYWEANGCRYGIRSEELAPLAQGRWVVVNGSRGHWATLHAAAPKALGVLVQADPEVLAQRLARRGREDGAAMALRLQRATSLGAPPGCALVLDNSGPIERCAERFLSWWHSLPVRVPAAALGRPQ</sequence>
<dbReference type="PATRIC" id="fig|413882.6.peg.3865"/>
<accession>A0A0G3BV35</accession>
<dbReference type="RefSeq" id="WP_047195772.1">
    <property type="nucleotide sequence ID" value="NZ_CP011371.1"/>
</dbReference>
<dbReference type="STRING" id="413882.AAW51_3699"/>
<dbReference type="SUPFAM" id="SSF52540">
    <property type="entry name" value="P-loop containing nucleoside triphosphate hydrolases"/>
    <property type="match status" value="1"/>
</dbReference>
<dbReference type="Gene3D" id="3.40.50.300">
    <property type="entry name" value="P-loop containing nucleotide triphosphate hydrolases"/>
    <property type="match status" value="1"/>
</dbReference>
<dbReference type="Pfam" id="PF13238">
    <property type="entry name" value="AAA_18"/>
    <property type="match status" value="1"/>
</dbReference>
<evidence type="ECO:0000259" key="1">
    <source>
        <dbReference type="SMART" id="SM00072"/>
    </source>
</evidence>
<dbReference type="GO" id="GO:0016301">
    <property type="term" value="F:kinase activity"/>
    <property type="evidence" value="ECO:0007669"/>
    <property type="project" value="UniProtKB-KW"/>
</dbReference>
<dbReference type="AlphaFoldDB" id="A0A0G3BV35"/>
<evidence type="ECO:0000313" key="3">
    <source>
        <dbReference type="Proteomes" id="UP000035352"/>
    </source>
</evidence>